<name>A0A816YEV2_9BILA</name>
<proteinExistence type="predicted"/>
<dbReference type="Proteomes" id="UP000663824">
    <property type="component" value="Unassembled WGS sequence"/>
</dbReference>
<feature type="transmembrane region" description="Helical" evidence="1">
    <location>
        <begin position="7"/>
        <end position="25"/>
    </location>
</feature>
<dbReference type="EMBL" id="CAJOBI010032781">
    <property type="protein sequence ID" value="CAF4281607.1"/>
    <property type="molecule type" value="Genomic_DNA"/>
</dbReference>
<keyword evidence="1" id="KW-0812">Transmembrane</keyword>
<comment type="caution">
    <text evidence="3">The sequence shown here is derived from an EMBL/GenBank/DDBJ whole genome shotgun (WGS) entry which is preliminary data.</text>
</comment>
<evidence type="ECO:0000313" key="5">
    <source>
        <dbReference type="EMBL" id="CAF4281607.1"/>
    </source>
</evidence>
<dbReference type="Proteomes" id="UP000663856">
    <property type="component" value="Unassembled WGS sequence"/>
</dbReference>
<sequence>MIHNSSIYSYLLLILSSILNIYPSVCYNETSTSINKDSTVRKWNIITWDFLVSMLLGIIISTVVNHYQFELIKATIQSSTEAILNMYSKHNEKQNVRKIMKDLKNFIPLKSFKTYHIDSDTSMETIDILIDEAKQTQRFSFITHDNKVSEKKFFIIEFIQPSASVIVIIDRFQESNVLCNKTDNLLLVIFNESNCVQTWGDIFHGLFGFQIYDIFLYERIDRKTLLNMEDNFKEWYNKNFSHNENCGQLLDFIDIDGPLCSCSHRPYKFPEDKWSLSMAIMYTFHENFELSHDYIQQCLAITKLSHVIENEWTREQIHCFNEHLK</sequence>
<gene>
    <name evidence="2" type="ORF">MBJ925_LOCUS24952</name>
    <name evidence="4" type="ORF">OVN521_LOCUS16363</name>
    <name evidence="5" type="ORF">SMN809_LOCUS25282</name>
    <name evidence="3" type="ORF">WKI299_LOCUS31472</name>
</gene>
<dbReference type="EMBL" id="CAJNRF010014400">
    <property type="protein sequence ID" value="CAF2156598.1"/>
    <property type="molecule type" value="Genomic_DNA"/>
</dbReference>
<keyword evidence="1" id="KW-0472">Membrane</keyword>
<keyword evidence="7" id="KW-1185">Reference proteome</keyword>
<evidence type="ECO:0000313" key="4">
    <source>
        <dbReference type="EMBL" id="CAF4023767.1"/>
    </source>
</evidence>
<dbReference type="Proteomes" id="UP000676336">
    <property type="component" value="Unassembled WGS sequence"/>
</dbReference>
<evidence type="ECO:0000256" key="1">
    <source>
        <dbReference type="SAM" id="Phobius"/>
    </source>
</evidence>
<dbReference type="EMBL" id="CAJOBG010002709">
    <property type="protein sequence ID" value="CAF4023767.1"/>
    <property type="molecule type" value="Genomic_DNA"/>
</dbReference>
<dbReference type="EMBL" id="CAJNRE010013044">
    <property type="protein sequence ID" value="CAF2115910.1"/>
    <property type="molecule type" value="Genomic_DNA"/>
</dbReference>
<evidence type="ECO:0000313" key="7">
    <source>
        <dbReference type="Proteomes" id="UP000663866"/>
    </source>
</evidence>
<evidence type="ECO:0000313" key="2">
    <source>
        <dbReference type="EMBL" id="CAF2115910.1"/>
    </source>
</evidence>
<dbReference type="AlphaFoldDB" id="A0A816YEV2"/>
<keyword evidence="1" id="KW-1133">Transmembrane helix</keyword>
<evidence type="ECO:0000313" key="6">
    <source>
        <dbReference type="Proteomes" id="UP000663856"/>
    </source>
</evidence>
<dbReference type="Proteomes" id="UP000663866">
    <property type="component" value="Unassembled WGS sequence"/>
</dbReference>
<reference evidence="3" key="1">
    <citation type="submission" date="2021-02" db="EMBL/GenBank/DDBJ databases">
        <authorList>
            <person name="Nowell W R."/>
        </authorList>
    </citation>
    <scope>NUCLEOTIDE SEQUENCE</scope>
</reference>
<organism evidence="3 6">
    <name type="scientific">Rotaria magnacalcarata</name>
    <dbReference type="NCBI Taxonomy" id="392030"/>
    <lineage>
        <taxon>Eukaryota</taxon>
        <taxon>Metazoa</taxon>
        <taxon>Spiralia</taxon>
        <taxon>Gnathifera</taxon>
        <taxon>Rotifera</taxon>
        <taxon>Eurotatoria</taxon>
        <taxon>Bdelloidea</taxon>
        <taxon>Philodinida</taxon>
        <taxon>Philodinidae</taxon>
        <taxon>Rotaria</taxon>
    </lineage>
</organism>
<accession>A0A816YEV2</accession>
<feature type="transmembrane region" description="Helical" evidence="1">
    <location>
        <begin position="45"/>
        <end position="64"/>
    </location>
</feature>
<evidence type="ECO:0000313" key="3">
    <source>
        <dbReference type="EMBL" id="CAF2156598.1"/>
    </source>
</evidence>
<protein>
    <submittedName>
        <fullName evidence="3">Uncharacterized protein</fullName>
    </submittedName>
</protein>